<proteinExistence type="inferred from homology"/>
<evidence type="ECO:0008006" key="7">
    <source>
        <dbReference type="Google" id="ProtNLM"/>
    </source>
</evidence>
<dbReference type="CDD" id="cd22277">
    <property type="entry name" value="DPBB_EXLB_N"/>
    <property type="match status" value="1"/>
</dbReference>
<evidence type="ECO:0000259" key="4">
    <source>
        <dbReference type="PROSITE" id="PS50843"/>
    </source>
</evidence>
<dbReference type="SUPFAM" id="SSF50685">
    <property type="entry name" value="Barwin-like endoglucanases"/>
    <property type="match status" value="1"/>
</dbReference>
<comment type="similarity">
    <text evidence="1">Belongs to the expansin family.</text>
</comment>
<dbReference type="InterPro" id="IPR007117">
    <property type="entry name" value="Expansin_CBD"/>
</dbReference>
<sequence length="340" mass="38390">MEFSLKHQVGLMYVILLLPSLCSSQDSFTDSRATYYGSPDCYGNPSTINLFRYKCILIWGACGFGEYGRTVNDGSVAAVSRLWRNGTGCGACYQARCKLEQYCDEEGTYVVVTDYGEGDRTDFILSPRAYKKLGRNDEAAAELFKYGVVDIEYRRVPCRYEGYNIVFKVHERSKNPEYFAVVILYVNGAYDVTAVQLWQEDCQEWTEMRRVYGAVFDYANPPSGEINLRFQVSGSAGIYWVQSQNAIPSDWTAGAAYDSQDQDNKSIGTTSIQLFTLKDVDVNVTSVSSLCLGTRINEDSCKEAGKTLEFIKGKFVQQKCYFAIFEIVTKSYKLQIDCNF</sequence>
<dbReference type="InterPro" id="IPR036908">
    <property type="entry name" value="RlpA-like_sf"/>
</dbReference>
<name>A0A445ARY0_ARAHY</name>
<dbReference type="STRING" id="3818.A0A445ARY0"/>
<comment type="caution">
    <text evidence="5">The sequence shown here is derived from an EMBL/GenBank/DDBJ whole genome shotgun (WGS) entry which is preliminary data.</text>
</comment>
<dbReference type="Pfam" id="PF01357">
    <property type="entry name" value="Expansin_C"/>
    <property type="match status" value="1"/>
</dbReference>
<dbReference type="SUPFAM" id="SSF49590">
    <property type="entry name" value="PHL pollen allergen"/>
    <property type="match status" value="1"/>
</dbReference>
<evidence type="ECO:0000313" key="6">
    <source>
        <dbReference type="Proteomes" id="UP000289738"/>
    </source>
</evidence>
<dbReference type="Gene3D" id="2.40.40.10">
    <property type="entry name" value="RlpA-like domain"/>
    <property type="match status" value="1"/>
</dbReference>
<dbReference type="PROSITE" id="PS50842">
    <property type="entry name" value="EXPANSIN_EG45"/>
    <property type="match status" value="1"/>
</dbReference>
<dbReference type="GO" id="GO:0009653">
    <property type="term" value="P:anatomical structure morphogenesis"/>
    <property type="evidence" value="ECO:0007669"/>
    <property type="project" value="UniProtKB-ARBA"/>
</dbReference>
<organism evidence="5 6">
    <name type="scientific">Arachis hypogaea</name>
    <name type="common">Peanut</name>
    <dbReference type="NCBI Taxonomy" id="3818"/>
    <lineage>
        <taxon>Eukaryota</taxon>
        <taxon>Viridiplantae</taxon>
        <taxon>Streptophyta</taxon>
        <taxon>Embryophyta</taxon>
        <taxon>Tracheophyta</taxon>
        <taxon>Spermatophyta</taxon>
        <taxon>Magnoliopsida</taxon>
        <taxon>eudicotyledons</taxon>
        <taxon>Gunneridae</taxon>
        <taxon>Pentapetalae</taxon>
        <taxon>rosids</taxon>
        <taxon>fabids</taxon>
        <taxon>Fabales</taxon>
        <taxon>Fabaceae</taxon>
        <taxon>Papilionoideae</taxon>
        <taxon>50 kb inversion clade</taxon>
        <taxon>dalbergioids sensu lato</taxon>
        <taxon>Dalbergieae</taxon>
        <taxon>Pterocarpus clade</taxon>
        <taxon>Arachis</taxon>
    </lineage>
</organism>
<keyword evidence="6" id="KW-1185">Reference proteome</keyword>
<dbReference type="GO" id="GO:0005576">
    <property type="term" value="C:extracellular region"/>
    <property type="evidence" value="ECO:0007669"/>
    <property type="project" value="InterPro"/>
</dbReference>
<dbReference type="InterPro" id="IPR007112">
    <property type="entry name" value="Expansin/allergen_DPBB_dom"/>
</dbReference>
<keyword evidence="2" id="KW-0732">Signal</keyword>
<evidence type="ECO:0000256" key="2">
    <source>
        <dbReference type="SAM" id="SignalP"/>
    </source>
</evidence>
<dbReference type="InterPro" id="IPR009009">
    <property type="entry name" value="RlpA-like_DPBB"/>
</dbReference>
<dbReference type="PRINTS" id="PR01225">
    <property type="entry name" value="EXPANSNFAMLY"/>
</dbReference>
<evidence type="ECO:0000313" key="5">
    <source>
        <dbReference type="EMBL" id="RYR29189.1"/>
    </source>
</evidence>
<dbReference type="InterPro" id="IPR036749">
    <property type="entry name" value="Expansin_CBD_sf"/>
</dbReference>
<dbReference type="AlphaFoldDB" id="A0A445ARY0"/>
<accession>A0A445ARY0</accession>
<reference evidence="5 6" key="1">
    <citation type="submission" date="2019-01" db="EMBL/GenBank/DDBJ databases">
        <title>Sequencing of cultivated peanut Arachis hypogaea provides insights into genome evolution and oil improvement.</title>
        <authorList>
            <person name="Chen X."/>
        </authorList>
    </citation>
    <scope>NUCLEOTIDE SEQUENCE [LARGE SCALE GENOMIC DNA]</scope>
    <source>
        <strain evidence="6">cv. Fuhuasheng</strain>
        <tissue evidence="5">Leaves</tissue>
    </source>
</reference>
<dbReference type="PROSITE" id="PS50843">
    <property type="entry name" value="EXPANSIN_CBD"/>
    <property type="match status" value="1"/>
</dbReference>
<dbReference type="Proteomes" id="UP000289738">
    <property type="component" value="Chromosome B01"/>
</dbReference>
<feature type="domain" description="Expansin-like EG45" evidence="3">
    <location>
        <begin position="59"/>
        <end position="163"/>
    </location>
</feature>
<feature type="chain" id="PRO_5019408726" description="Expansin-like B1" evidence="2">
    <location>
        <begin position="25"/>
        <end position="340"/>
    </location>
</feature>
<evidence type="ECO:0000256" key="1">
    <source>
        <dbReference type="RuleBase" id="RU003460"/>
    </source>
</evidence>
<dbReference type="PANTHER" id="PTHR31692:SF2">
    <property type="entry name" value="EXPANSIN-LIKE B1"/>
    <property type="match status" value="1"/>
</dbReference>
<dbReference type="Pfam" id="PF03330">
    <property type="entry name" value="DPBB_1"/>
    <property type="match status" value="1"/>
</dbReference>
<dbReference type="InterPro" id="IPR007118">
    <property type="entry name" value="Expan_Lol_pI"/>
</dbReference>
<dbReference type="EMBL" id="SDMP01000011">
    <property type="protein sequence ID" value="RYR29189.1"/>
    <property type="molecule type" value="Genomic_DNA"/>
</dbReference>
<dbReference type="Gene3D" id="2.60.40.760">
    <property type="entry name" value="Expansin, cellulose-binding-like domain"/>
    <property type="match status" value="1"/>
</dbReference>
<dbReference type="PANTHER" id="PTHR31692">
    <property type="entry name" value="EXPANSIN-B3"/>
    <property type="match status" value="1"/>
</dbReference>
<feature type="domain" description="Expansin-like CBD" evidence="4">
    <location>
        <begin position="177"/>
        <end position="259"/>
    </location>
</feature>
<protein>
    <recommendedName>
        <fullName evidence="7">Expansin-like B1</fullName>
    </recommendedName>
</protein>
<gene>
    <name evidence="5" type="ORF">Ahy_B01g053525</name>
</gene>
<feature type="signal peptide" evidence="2">
    <location>
        <begin position="1"/>
        <end position="24"/>
    </location>
</feature>
<evidence type="ECO:0000259" key="3">
    <source>
        <dbReference type="PROSITE" id="PS50842"/>
    </source>
</evidence>